<name>A0ABS6YT50_9ACTN</name>
<gene>
    <name evidence="1" type="ORF">GKQ77_24180</name>
</gene>
<dbReference type="Proteomes" id="UP001197114">
    <property type="component" value="Unassembled WGS sequence"/>
</dbReference>
<keyword evidence="2" id="KW-1185">Reference proteome</keyword>
<evidence type="ECO:0000313" key="2">
    <source>
        <dbReference type="Proteomes" id="UP001197114"/>
    </source>
</evidence>
<accession>A0ABS6YT50</accession>
<evidence type="ECO:0008006" key="3">
    <source>
        <dbReference type="Google" id="ProtNLM"/>
    </source>
</evidence>
<reference evidence="1 2" key="1">
    <citation type="submission" date="2019-11" db="EMBL/GenBank/DDBJ databases">
        <authorList>
            <person name="Ay H."/>
        </authorList>
    </citation>
    <scope>NUCLEOTIDE SEQUENCE [LARGE SCALE GENOMIC DNA]</scope>
    <source>
        <strain evidence="1 2">BG9H</strain>
    </source>
</reference>
<dbReference type="RefSeq" id="WP_219691051.1">
    <property type="nucleotide sequence ID" value="NZ_WMBF01000342.1"/>
</dbReference>
<dbReference type="EMBL" id="WMBF01000342">
    <property type="protein sequence ID" value="MBW5424625.1"/>
    <property type="molecule type" value="Genomic_DNA"/>
</dbReference>
<proteinExistence type="predicted"/>
<comment type="caution">
    <text evidence="1">The sequence shown here is derived from an EMBL/GenBank/DDBJ whole genome shotgun (WGS) entry which is preliminary data.</text>
</comment>
<organism evidence="1 2">
    <name type="scientific">Streptomyces anatolicus</name>
    <dbReference type="NCBI Taxonomy" id="2675858"/>
    <lineage>
        <taxon>Bacteria</taxon>
        <taxon>Bacillati</taxon>
        <taxon>Actinomycetota</taxon>
        <taxon>Actinomycetes</taxon>
        <taxon>Kitasatosporales</taxon>
        <taxon>Streptomycetaceae</taxon>
        <taxon>Streptomyces</taxon>
    </lineage>
</organism>
<evidence type="ECO:0000313" key="1">
    <source>
        <dbReference type="EMBL" id="MBW5424625.1"/>
    </source>
</evidence>
<protein>
    <recommendedName>
        <fullName evidence="3">Secreted protein</fullName>
    </recommendedName>
</protein>
<sequence length="141" mass="15040">MERSTGGALLATAVAATGLVGTATEPAQASATACVMREGSAHTDWTGMSWDADILCDNTPGDVRLQSFTDSPVVGRMVTTRSWFVCWKVGDQHAGGNNIWYYTQGDEVVSRPTAKAWGYMPAVMLETPQDPVPGLPKCSWG</sequence>